<evidence type="ECO:0000313" key="2">
    <source>
        <dbReference type="EMBL" id="MRH42086.1"/>
    </source>
</evidence>
<dbReference type="Gene3D" id="2.30.30.130">
    <property type="entry name" value="Transposase, Mu, C-terminal"/>
    <property type="match status" value="1"/>
</dbReference>
<name>A0A6A8DC29_9BACI</name>
<dbReference type="InterPro" id="IPR009004">
    <property type="entry name" value="Transposase_Mu_C"/>
</dbReference>
<comment type="caution">
    <text evidence="2">The sequence shown here is derived from an EMBL/GenBank/DDBJ whole genome shotgun (WGS) entry which is preliminary data.</text>
</comment>
<evidence type="ECO:0000259" key="1">
    <source>
        <dbReference type="Pfam" id="PF09299"/>
    </source>
</evidence>
<protein>
    <recommendedName>
        <fullName evidence="1">Transposase-like Mu C-terminal domain-containing protein</fullName>
    </recommendedName>
</protein>
<feature type="domain" description="Transposase-like Mu C-terminal" evidence="1">
    <location>
        <begin position="84"/>
        <end position="124"/>
    </location>
</feature>
<dbReference type="EMBL" id="WJNG01000003">
    <property type="protein sequence ID" value="MRH42086.1"/>
    <property type="molecule type" value="Genomic_DNA"/>
</dbReference>
<sequence length="140" mass="16788">MPSVYRTLSKVVRHEVENVTTLPLEDLKNNLLQQFFKMYDQTKQQELNGMSPRKAFYNHIYEGKRNATYDENFKVMTCVRPKIRTRRVILYKDIKINGNYYWSKELINLGEQKLPVKYDPQDTSIAYPYIGNEWLRLLCK</sequence>
<dbReference type="Pfam" id="PF09299">
    <property type="entry name" value="Mu-transpos_C"/>
    <property type="match status" value="1"/>
</dbReference>
<dbReference type="SUPFAM" id="SSF50610">
    <property type="entry name" value="mu transposase, C-terminal domain"/>
    <property type="match status" value="1"/>
</dbReference>
<dbReference type="AlphaFoldDB" id="A0A6A8DC29"/>
<reference evidence="2" key="1">
    <citation type="submission" date="2019-11" db="EMBL/GenBank/DDBJ databases">
        <authorList>
            <person name="Li J."/>
        </authorList>
    </citation>
    <scope>NUCLEOTIDE SEQUENCE</scope>
    <source>
        <strain evidence="2">B6B</strain>
    </source>
</reference>
<dbReference type="Proteomes" id="UP000799092">
    <property type="component" value="Unassembled WGS sequence"/>
</dbReference>
<accession>A0A6A8DC29</accession>
<organism evidence="2 3">
    <name type="scientific">Aquibacillus halophilus</name>
    <dbReference type="NCBI Taxonomy" id="930132"/>
    <lineage>
        <taxon>Bacteria</taxon>
        <taxon>Bacillati</taxon>
        <taxon>Bacillota</taxon>
        <taxon>Bacilli</taxon>
        <taxon>Bacillales</taxon>
        <taxon>Bacillaceae</taxon>
        <taxon>Aquibacillus</taxon>
    </lineage>
</organism>
<keyword evidence="3" id="KW-1185">Reference proteome</keyword>
<dbReference type="InterPro" id="IPR015378">
    <property type="entry name" value="Transposase-like_Mu_C"/>
</dbReference>
<proteinExistence type="predicted"/>
<dbReference type="RefSeq" id="WP_153735736.1">
    <property type="nucleotide sequence ID" value="NZ_WJNG01000003.1"/>
</dbReference>
<gene>
    <name evidence="2" type="ORF">GH741_05280</name>
</gene>
<evidence type="ECO:0000313" key="3">
    <source>
        <dbReference type="Proteomes" id="UP000799092"/>
    </source>
</evidence>